<evidence type="ECO:0000256" key="1">
    <source>
        <dbReference type="ARBA" id="ARBA00004651"/>
    </source>
</evidence>
<feature type="transmembrane region" description="Helical" evidence="6">
    <location>
        <begin position="477"/>
        <end position="497"/>
    </location>
</feature>
<evidence type="ECO:0000313" key="9">
    <source>
        <dbReference type="Proteomes" id="UP000033531"/>
    </source>
</evidence>
<keyword evidence="3 6" id="KW-0812">Transmembrane</keyword>
<dbReference type="Pfam" id="PF00753">
    <property type="entry name" value="Lactamase_B"/>
    <property type="match status" value="1"/>
</dbReference>
<feature type="transmembrane region" description="Helical" evidence="6">
    <location>
        <begin position="240"/>
        <end position="265"/>
    </location>
</feature>
<dbReference type="PATRIC" id="fig|1218507.3.peg.1003"/>
<dbReference type="InterPro" id="IPR035681">
    <property type="entry name" value="ComA-like_MBL"/>
</dbReference>
<feature type="transmembrane region" description="Helical" evidence="6">
    <location>
        <begin position="38"/>
        <end position="56"/>
    </location>
</feature>
<dbReference type="Gene3D" id="3.60.15.10">
    <property type="entry name" value="Ribonuclease Z/Hydroxyacylglutathione hydrolase-like"/>
    <property type="match status" value="1"/>
</dbReference>
<dbReference type="STRING" id="1218507.JF74_08340"/>
<feature type="domain" description="Metallo-beta-lactamase" evidence="7">
    <location>
        <begin position="508"/>
        <end position="710"/>
    </location>
</feature>
<evidence type="ECO:0000256" key="4">
    <source>
        <dbReference type="ARBA" id="ARBA00022989"/>
    </source>
</evidence>
<dbReference type="EMBL" id="JXLI01000010">
    <property type="protein sequence ID" value="KJY56497.1"/>
    <property type="molecule type" value="Genomic_DNA"/>
</dbReference>
<keyword evidence="2" id="KW-1003">Cell membrane</keyword>
<evidence type="ECO:0000256" key="2">
    <source>
        <dbReference type="ARBA" id="ARBA00022475"/>
    </source>
</evidence>
<keyword evidence="4 6" id="KW-1133">Transmembrane helix</keyword>
<accession>A0A0F4LCD4</accession>
<dbReference type="Proteomes" id="UP000033531">
    <property type="component" value="Unassembled WGS sequence"/>
</dbReference>
<dbReference type="RefSeq" id="WP_046324773.1">
    <property type="nucleotide sequence ID" value="NZ_JBHTMT010000001.1"/>
</dbReference>
<dbReference type="HOGENOM" id="CLU_010363_2_3_9"/>
<dbReference type="CDD" id="cd07731">
    <property type="entry name" value="ComA-like_MBL-fold"/>
    <property type="match status" value="1"/>
</dbReference>
<organism evidence="8 9">
    <name type="scientific">Lactobacillus melliventris</name>
    <dbReference type="NCBI Taxonomy" id="1218507"/>
    <lineage>
        <taxon>Bacteria</taxon>
        <taxon>Bacillati</taxon>
        <taxon>Bacillota</taxon>
        <taxon>Bacilli</taxon>
        <taxon>Lactobacillales</taxon>
        <taxon>Lactobacillaceae</taxon>
        <taxon>Lactobacillus</taxon>
    </lineage>
</organism>
<dbReference type="GO" id="GO:0005886">
    <property type="term" value="C:plasma membrane"/>
    <property type="evidence" value="ECO:0007669"/>
    <property type="project" value="UniProtKB-SubCell"/>
</dbReference>
<keyword evidence="5 6" id="KW-0472">Membrane</keyword>
<dbReference type="InterPro" id="IPR004797">
    <property type="entry name" value="Competence_ComEC/Rec2"/>
</dbReference>
<dbReference type="NCBIfam" id="TIGR00361">
    <property type="entry name" value="ComEC_Rec2"/>
    <property type="match status" value="1"/>
</dbReference>
<comment type="caution">
    <text evidence="8">The sequence shown here is derived from an EMBL/GenBank/DDBJ whole genome shotgun (WGS) entry which is preliminary data.</text>
</comment>
<feature type="transmembrane region" description="Helical" evidence="6">
    <location>
        <begin position="372"/>
        <end position="394"/>
    </location>
</feature>
<dbReference type="SUPFAM" id="SSF56281">
    <property type="entry name" value="Metallo-hydrolase/oxidoreductase"/>
    <property type="match status" value="1"/>
</dbReference>
<dbReference type="AlphaFoldDB" id="A0A0F4LCD4"/>
<evidence type="ECO:0000256" key="6">
    <source>
        <dbReference type="SAM" id="Phobius"/>
    </source>
</evidence>
<dbReference type="PANTHER" id="PTHR30619:SF7">
    <property type="entry name" value="BETA-LACTAMASE DOMAIN PROTEIN"/>
    <property type="match status" value="1"/>
</dbReference>
<gene>
    <name evidence="8" type="ORF">JF74_08340</name>
</gene>
<dbReference type="GO" id="GO:0030420">
    <property type="term" value="P:establishment of competence for transformation"/>
    <property type="evidence" value="ECO:0007669"/>
    <property type="project" value="InterPro"/>
</dbReference>
<evidence type="ECO:0000313" key="8">
    <source>
        <dbReference type="EMBL" id="KJY56497.1"/>
    </source>
</evidence>
<dbReference type="InterPro" id="IPR052159">
    <property type="entry name" value="Competence_DNA_uptake"/>
</dbReference>
<feature type="transmembrane region" description="Helical" evidence="6">
    <location>
        <begin position="12"/>
        <end position="31"/>
    </location>
</feature>
<dbReference type="NCBIfam" id="TIGR00360">
    <property type="entry name" value="ComEC_N-term"/>
    <property type="match status" value="1"/>
</dbReference>
<name>A0A0F4LCD4_9LACO</name>
<dbReference type="SMART" id="SM00849">
    <property type="entry name" value="Lactamase_B"/>
    <property type="match status" value="1"/>
</dbReference>
<comment type="subcellular location">
    <subcellularLocation>
        <location evidence="1">Cell membrane</location>
        <topology evidence="1">Multi-pass membrane protein</topology>
    </subcellularLocation>
</comment>
<feature type="transmembrane region" description="Helical" evidence="6">
    <location>
        <begin position="62"/>
        <end position="79"/>
    </location>
</feature>
<evidence type="ECO:0000256" key="5">
    <source>
        <dbReference type="ARBA" id="ARBA00023136"/>
    </source>
</evidence>
<evidence type="ECO:0000256" key="3">
    <source>
        <dbReference type="ARBA" id="ARBA00022692"/>
    </source>
</evidence>
<dbReference type="Pfam" id="PF03772">
    <property type="entry name" value="Competence"/>
    <property type="match status" value="1"/>
</dbReference>
<reference evidence="8 9" key="1">
    <citation type="submission" date="2015-01" db="EMBL/GenBank/DDBJ databases">
        <title>Comparative genomics of the lactic acid bacteria isolated from the honey bee gut.</title>
        <authorList>
            <person name="Ellegaard K.M."/>
            <person name="Tamarit D."/>
            <person name="Javelind E."/>
            <person name="Olofsson T."/>
            <person name="Andersson S.G."/>
            <person name="Vasquez A."/>
        </authorList>
    </citation>
    <scope>NUCLEOTIDE SEQUENCE [LARGE SCALE GENOMIC DNA]</scope>
    <source>
        <strain evidence="8 9">Hma8</strain>
    </source>
</reference>
<sequence length="762" mass="87384">MLRLKTNWKFDILRPGFFLLLALLLINLSFLKYQCYTFVQKCTCLLIVFYLGFVLLLKFNSLKWLIFIILLATIFGFHSDMSKTNFALKPNTAITFFPDKMKISDDWFTVEGQTAGSKILVSGKLSSSQLKQLNYGYKVILHDLSGEVNPIEPASNYGEFDQQKYYRSKKITQQVNLTSFKIQIKKGGLANYLHYWRFQLKRFLQKFPPILSFFSNELILGESPDQKFQTILNNYRDLGVIHILSISGLHVGIYTLVISTMCYYCKLTEKETFIFCLFILLVGIFLSNGQAGFIRASLTYILGQIFSLHKLKINKADLLGLTAVLHMSVNPRLMMSTGALLSYTLALGLEMTKSLTKFRQSWALNNLLLPLLLFHFFQFNLLTVFFNLLVVPYFNWVVMPLTFFNLIIFNISPRCSYFLEKILEQGEKVIAKFSNSKIGLLTFGKINWWQCLFLLLLTSILLVLINEKSKNQKLIRYLFKLALIIYGLIFLTIHFPLKGQVTFIDVGQGDSILISTPLFRHVYLIDVGGKLNFNGKKITPQINKITVPFLKAQGINKIDGIFISHQDADHVGDLRPLLSQIRVKKLYMAQGLIRNPSFCKRIIGRIQKGQIVQVLAGETINEPPISFKVVYPFKPGIGKNEDSLSLLFKLANKNWLFTGDLGQKGELEILSRYHLHADYFKLGHHGSRTASNKEFLQALQPERVFISAGRKNRFGHPHPETIATLRSQHIPWASTQDCGMITWNYGVLIKPKFKRFLPVIKK</sequence>
<dbReference type="PANTHER" id="PTHR30619">
    <property type="entry name" value="DNA INTERNALIZATION/COMPETENCE PROTEIN COMEC/REC2"/>
    <property type="match status" value="1"/>
</dbReference>
<dbReference type="OrthoDB" id="9761531at2"/>
<feature type="transmembrane region" description="Helical" evidence="6">
    <location>
        <begin position="272"/>
        <end position="294"/>
    </location>
</feature>
<dbReference type="InterPro" id="IPR036866">
    <property type="entry name" value="RibonucZ/Hydroxyglut_hydro"/>
</dbReference>
<protein>
    <submittedName>
        <fullName evidence="8">Competence protein ComEC</fullName>
    </submittedName>
</protein>
<dbReference type="InterPro" id="IPR004477">
    <property type="entry name" value="ComEC_N"/>
</dbReference>
<dbReference type="InterPro" id="IPR001279">
    <property type="entry name" value="Metallo-B-lactamas"/>
</dbReference>
<evidence type="ECO:0000259" key="7">
    <source>
        <dbReference type="SMART" id="SM00849"/>
    </source>
</evidence>
<feature type="transmembrane region" description="Helical" evidence="6">
    <location>
        <begin position="446"/>
        <end position="465"/>
    </location>
</feature>
<proteinExistence type="predicted"/>